<dbReference type="SUPFAM" id="SSF57997">
    <property type="entry name" value="Tropomyosin"/>
    <property type="match status" value="1"/>
</dbReference>
<gene>
    <name evidence="3" type="ORF">PCOR1329_LOCUS51500</name>
</gene>
<organism evidence="3 4">
    <name type="scientific">Prorocentrum cordatum</name>
    <dbReference type="NCBI Taxonomy" id="2364126"/>
    <lineage>
        <taxon>Eukaryota</taxon>
        <taxon>Sar</taxon>
        <taxon>Alveolata</taxon>
        <taxon>Dinophyceae</taxon>
        <taxon>Prorocentrales</taxon>
        <taxon>Prorocentraceae</taxon>
        <taxon>Prorocentrum</taxon>
    </lineage>
</organism>
<feature type="compositionally biased region" description="Basic residues" evidence="2">
    <location>
        <begin position="121"/>
        <end position="131"/>
    </location>
</feature>
<feature type="compositionally biased region" description="Low complexity" evidence="2">
    <location>
        <begin position="132"/>
        <end position="142"/>
    </location>
</feature>
<feature type="compositionally biased region" description="Low complexity" evidence="2">
    <location>
        <begin position="418"/>
        <end position="430"/>
    </location>
</feature>
<feature type="region of interest" description="Disordered" evidence="2">
    <location>
        <begin position="347"/>
        <end position="399"/>
    </location>
</feature>
<dbReference type="Proteomes" id="UP001189429">
    <property type="component" value="Unassembled WGS sequence"/>
</dbReference>
<feature type="region of interest" description="Disordered" evidence="2">
    <location>
        <begin position="415"/>
        <end position="437"/>
    </location>
</feature>
<protein>
    <submittedName>
        <fullName evidence="3">Uncharacterized protein</fullName>
    </submittedName>
</protein>
<sequence>MEPPPTTASRPRRAEREGLFALGQKRAFLIESVRGRRRAVATEGWGPPRGLQPMLLGLAAPAAAQAPTGSAAVGSGPSARGPSAVGARRQRRPGPEFMEEGPRLQGPPRSSQTPRASSRLAKGKRARRKARAAAAAWTGSPARGDRGSGRGSSPASSGGGSSRQSSRASDLERLTAHLEASPRLDAVADAPLEGQLASLRGHREKAAAEQARHKEAELTPADRLRRAANLASKAERKAAAARRALEAADQAVASAERAVQAAGDQLEEAEERRAEARERLAELETAAAAAKSEQERMQIFEADLQAVRGLFLQLRTLPSARQTGNFADAWRSTMQQLEAVDWRFADRDSSSGVSTREHTYDSSPLDVDEDSDVELMGELAPASERGQAERRGSAAGVWPQVPRSALQELMAEASDLGPLATAPPSRAAAPGGRLHQL</sequence>
<feature type="compositionally biased region" description="Acidic residues" evidence="2">
    <location>
        <begin position="366"/>
        <end position="375"/>
    </location>
</feature>
<feature type="region of interest" description="Disordered" evidence="2">
    <location>
        <begin position="62"/>
        <end position="224"/>
    </location>
</feature>
<feature type="compositionally biased region" description="Low complexity" evidence="2">
    <location>
        <begin position="62"/>
        <end position="72"/>
    </location>
</feature>
<evidence type="ECO:0000256" key="1">
    <source>
        <dbReference type="SAM" id="Coils"/>
    </source>
</evidence>
<feature type="compositionally biased region" description="Basic and acidic residues" evidence="2">
    <location>
        <begin position="204"/>
        <end position="224"/>
    </location>
</feature>
<feature type="compositionally biased region" description="Basic and acidic residues" evidence="2">
    <location>
        <begin position="347"/>
        <end position="360"/>
    </location>
</feature>
<proteinExistence type="predicted"/>
<keyword evidence="4" id="KW-1185">Reference proteome</keyword>
<keyword evidence="1" id="KW-0175">Coiled coil</keyword>
<feature type="coiled-coil region" evidence="1">
    <location>
        <begin position="224"/>
        <end position="293"/>
    </location>
</feature>
<evidence type="ECO:0000313" key="3">
    <source>
        <dbReference type="EMBL" id="CAK0863309.1"/>
    </source>
</evidence>
<name>A0ABN9UXG3_9DINO</name>
<reference evidence="3" key="1">
    <citation type="submission" date="2023-10" db="EMBL/GenBank/DDBJ databases">
        <authorList>
            <person name="Chen Y."/>
            <person name="Shah S."/>
            <person name="Dougan E. K."/>
            <person name="Thang M."/>
            <person name="Chan C."/>
        </authorList>
    </citation>
    <scope>NUCLEOTIDE SEQUENCE [LARGE SCALE GENOMIC DNA]</scope>
</reference>
<feature type="compositionally biased region" description="Low complexity" evidence="2">
    <location>
        <begin position="151"/>
        <end position="168"/>
    </location>
</feature>
<dbReference type="EMBL" id="CAUYUJ010016249">
    <property type="protein sequence ID" value="CAK0863309.1"/>
    <property type="molecule type" value="Genomic_DNA"/>
</dbReference>
<accession>A0ABN9UXG3</accession>
<evidence type="ECO:0000256" key="2">
    <source>
        <dbReference type="SAM" id="MobiDB-lite"/>
    </source>
</evidence>
<evidence type="ECO:0000313" key="4">
    <source>
        <dbReference type="Proteomes" id="UP001189429"/>
    </source>
</evidence>
<feature type="compositionally biased region" description="Basic and acidic residues" evidence="2">
    <location>
        <begin position="169"/>
        <end position="182"/>
    </location>
</feature>
<comment type="caution">
    <text evidence="3">The sequence shown here is derived from an EMBL/GenBank/DDBJ whole genome shotgun (WGS) entry which is preliminary data.</text>
</comment>